<protein>
    <submittedName>
        <fullName evidence="2">ATP-dependent nuclease subunit B</fullName>
    </submittedName>
</protein>
<gene>
    <name evidence="2" type="ORF">ENN47_08760</name>
</gene>
<name>A0A7C1CWG5_9BACT</name>
<dbReference type="InterPro" id="IPR027417">
    <property type="entry name" value="P-loop_NTPase"/>
</dbReference>
<dbReference type="InterPro" id="IPR011604">
    <property type="entry name" value="PDDEXK-like_dom_sf"/>
</dbReference>
<evidence type="ECO:0000259" key="1">
    <source>
        <dbReference type="Pfam" id="PF12705"/>
    </source>
</evidence>
<dbReference type="Proteomes" id="UP000886198">
    <property type="component" value="Unassembled WGS sequence"/>
</dbReference>
<dbReference type="EMBL" id="DSBT01000256">
    <property type="protein sequence ID" value="HDP78256.1"/>
    <property type="molecule type" value="Genomic_DNA"/>
</dbReference>
<accession>A0A7C1CWG5</accession>
<sequence>MRITLFIGPSASGKTERMLQELEAAHREDPFSYFFVGPSGDHVRYVRESFISRVGTIPASRFLAMDQFAVELFSALNPASIHVGNHLIRMEIGDILDQIGREELADSPVFVDYLLEMVHDVKENGGFGEMFSEDDEVSAILESIYVELQNRLSKKGIFDTFDAYTQIDDCERDLRCGEFGRYLFLDGFHDFSHALKHFFKAVIPAYDEVFITVPQEPGKEFLFSNIDSILETVDEIGENLPELEVRRIFFEKTPPSSEFESFKDSLFSSASGKQACASVDIVVYPDIFAEIEGISRFVKSLLLSGHEPGDISVVASDFFAYRKLLSGKLREYGVPCRIEGDEQLYSSLSIRRLILPLETAVLGFPPEKIIAMGDSGYGGEIDSKFLEYVSSMSRIIYERAGLRLSLQKRRLSWQEHLGRLVHHIEARREAIISLAEDELELSAAEELAGIVERIEGDLLPAIEKIFSVLEPFRSLRKRSVGSYREMLIGWEKELSLTDAFDEYQNDLQEQEFAAVRRLFDHTLTDLEKLLKFMGKELISPQEYYRYLMVVLRHDKFPLSRSKANRVEVQSLINSRFSKKKIKLFAGFVDGAYPHVSLNPLYSFTQFGEIKPRDLLLDEEMHQRLNLHISVSSALESVRFTLPESTVDGEPILPSPYLKSVLESSGCEILREGRRAGRRFGYIPELGSSMSESELKIAAARLFRSEAWNDLKEFGPLKPLDSVLTQFGRELSWSVENTGDLGRIVGKVFSFSRLKSYDDCPFSFFLSYVVGLDVSLERIFELTALDEGNIFHSVLRDFFSGKTKDWQSSLSENISRHLMHDSEVVFRFEFERLKEILRDYITERESKKPNFMQGDFVPFAFEKAFGIGDTKPVELQSDFFLRGKIDRLDLDESSRAMYLIDYKRGDSGDEKQLLLYSIVADKLFKEKGYYVAGGGFKTLIGRVVNKSAFRTISSDEEKSWEFANKRKTERIVRESELFEWLRKITEGIYSGRFPPSFIRSSNQCYNCKFAAVKRAITWREGGSDSE</sequence>
<dbReference type="AlphaFoldDB" id="A0A7C1CWG5"/>
<dbReference type="InterPro" id="IPR038726">
    <property type="entry name" value="PDDEXK_AddAB-type"/>
</dbReference>
<dbReference type="Gene3D" id="3.90.320.10">
    <property type="match status" value="1"/>
</dbReference>
<dbReference type="SUPFAM" id="SSF52540">
    <property type="entry name" value="P-loop containing nucleoside triphosphate hydrolases"/>
    <property type="match status" value="2"/>
</dbReference>
<comment type="caution">
    <text evidence="2">The sequence shown here is derived from an EMBL/GenBank/DDBJ whole genome shotgun (WGS) entry which is preliminary data.</text>
</comment>
<reference evidence="2" key="1">
    <citation type="journal article" date="2020" name="mSystems">
        <title>Genome- and Community-Level Interaction Insights into Carbon Utilization and Element Cycling Functions of Hydrothermarchaeota in Hydrothermal Sediment.</title>
        <authorList>
            <person name="Zhou Z."/>
            <person name="Liu Y."/>
            <person name="Xu W."/>
            <person name="Pan J."/>
            <person name="Luo Z.H."/>
            <person name="Li M."/>
        </authorList>
    </citation>
    <scope>NUCLEOTIDE SEQUENCE [LARGE SCALE GENOMIC DNA]</scope>
    <source>
        <strain evidence="2">SpSt-1179</strain>
    </source>
</reference>
<proteinExistence type="predicted"/>
<organism evidence="2">
    <name type="scientific">Mesotoga infera</name>
    <dbReference type="NCBI Taxonomy" id="1236046"/>
    <lineage>
        <taxon>Bacteria</taxon>
        <taxon>Thermotogati</taxon>
        <taxon>Thermotogota</taxon>
        <taxon>Thermotogae</taxon>
        <taxon>Kosmotogales</taxon>
        <taxon>Kosmotogaceae</taxon>
        <taxon>Mesotoga</taxon>
    </lineage>
</organism>
<dbReference type="Pfam" id="PF12705">
    <property type="entry name" value="PDDEXK_1"/>
    <property type="match status" value="1"/>
</dbReference>
<feature type="domain" description="PD-(D/E)XK endonuclease-like" evidence="1">
    <location>
        <begin position="748"/>
        <end position="1011"/>
    </location>
</feature>
<evidence type="ECO:0000313" key="2">
    <source>
        <dbReference type="EMBL" id="HDP78256.1"/>
    </source>
</evidence>